<evidence type="ECO:0000256" key="2">
    <source>
        <dbReference type="ARBA" id="ARBA00022741"/>
    </source>
</evidence>
<dbReference type="PROSITE" id="PS50893">
    <property type="entry name" value="ABC_TRANSPORTER_2"/>
    <property type="match status" value="1"/>
</dbReference>
<gene>
    <name evidence="5" type="ORF">GCM10010862_34970</name>
</gene>
<sequence>MSGAPILEVERIGRIYRRGGIFGGKPFYAVDDVSFTLPETPKVFSIVGESGSGKTTLARMVLRLVEPTDGTIRLMGRPLTGTSKERIDNLEFRRLVQPIFQNPFEAFSAYLPIGTYLIRTALNLKIARSEAEAVEAADAALRSVGLSYERIRGKYIRQFSGGELQRISVARALIPNPKLIVADEPVSMVDASLRMSIVNLFRQIVEEKGVSFIYITHDLSTAYYLSDHVAIMNAGRVVEQGAPGDILAYPSEAYTRELMAAIPTIGARWTELDEIDRHYAHERTRDGKSADKHHQEHS</sequence>
<evidence type="ECO:0000256" key="3">
    <source>
        <dbReference type="ARBA" id="ARBA00022840"/>
    </source>
</evidence>
<comment type="caution">
    <text evidence="5">The sequence shown here is derived from an EMBL/GenBank/DDBJ whole genome shotgun (WGS) entry which is preliminary data.</text>
</comment>
<dbReference type="PROSITE" id="PS00211">
    <property type="entry name" value="ABC_TRANSPORTER_1"/>
    <property type="match status" value="1"/>
</dbReference>
<protein>
    <submittedName>
        <fullName evidence="5">ABC transporter ATP-binding protein</fullName>
    </submittedName>
</protein>
<dbReference type="Pfam" id="PF00005">
    <property type="entry name" value="ABC_tran"/>
    <property type="match status" value="1"/>
</dbReference>
<dbReference type="GO" id="GO:0005524">
    <property type="term" value="F:ATP binding"/>
    <property type="evidence" value="ECO:0007669"/>
    <property type="project" value="UniProtKB-KW"/>
</dbReference>
<dbReference type="PANTHER" id="PTHR43230:SF3">
    <property type="entry name" value="ABC-TYPE DIPEPTIDE_OLIGOPEPTIDE TRANSPORT SYSTEM, ATPASE COMPONENT"/>
    <property type="match status" value="1"/>
</dbReference>
<proteinExistence type="inferred from homology"/>
<evidence type="ECO:0000259" key="4">
    <source>
        <dbReference type="PROSITE" id="PS50893"/>
    </source>
</evidence>
<dbReference type="InterPro" id="IPR017871">
    <property type="entry name" value="ABC_transporter-like_CS"/>
</dbReference>
<dbReference type="CDD" id="cd03257">
    <property type="entry name" value="ABC_NikE_OppD_transporters"/>
    <property type="match status" value="1"/>
</dbReference>
<dbReference type="SMART" id="SM00382">
    <property type="entry name" value="AAA"/>
    <property type="match status" value="1"/>
</dbReference>
<accession>A0ABQ5W8N2</accession>
<evidence type="ECO:0000256" key="1">
    <source>
        <dbReference type="ARBA" id="ARBA00005417"/>
    </source>
</evidence>
<comment type="similarity">
    <text evidence="1">Belongs to the ABC transporter superfamily.</text>
</comment>
<evidence type="ECO:0000313" key="6">
    <source>
        <dbReference type="Proteomes" id="UP001156691"/>
    </source>
</evidence>
<keyword evidence="6" id="KW-1185">Reference proteome</keyword>
<evidence type="ECO:0000313" key="5">
    <source>
        <dbReference type="EMBL" id="GLQ56238.1"/>
    </source>
</evidence>
<dbReference type="EMBL" id="BSNS01000020">
    <property type="protein sequence ID" value="GLQ56238.1"/>
    <property type="molecule type" value="Genomic_DNA"/>
</dbReference>
<name>A0ABQ5W8N2_9HYPH</name>
<dbReference type="SUPFAM" id="SSF52540">
    <property type="entry name" value="P-loop containing nucleoside triphosphate hydrolases"/>
    <property type="match status" value="1"/>
</dbReference>
<dbReference type="InterPro" id="IPR003439">
    <property type="entry name" value="ABC_transporter-like_ATP-bd"/>
</dbReference>
<dbReference type="Proteomes" id="UP001156691">
    <property type="component" value="Unassembled WGS sequence"/>
</dbReference>
<keyword evidence="2" id="KW-0547">Nucleotide-binding</keyword>
<organism evidence="5 6">
    <name type="scientific">Devosia nitrariae</name>
    <dbReference type="NCBI Taxonomy" id="2071872"/>
    <lineage>
        <taxon>Bacteria</taxon>
        <taxon>Pseudomonadati</taxon>
        <taxon>Pseudomonadota</taxon>
        <taxon>Alphaproteobacteria</taxon>
        <taxon>Hyphomicrobiales</taxon>
        <taxon>Devosiaceae</taxon>
        <taxon>Devosia</taxon>
    </lineage>
</organism>
<dbReference type="InterPro" id="IPR003593">
    <property type="entry name" value="AAA+_ATPase"/>
</dbReference>
<dbReference type="RefSeq" id="WP_284341659.1">
    <property type="nucleotide sequence ID" value="NZ_BSNS01000020.1"/>
</dbReference>
<dbReference type="PANTHER" id="PTHR43230">
    <property type="entry name" value="ABC-TYPE DIPEPTIDE/OLIGOPEPTIDE TRANSPORT SYSTEM, ATPASE COMPONENT"/>
    <property type="match status" value="1"/>
</dbReference>
<reference evidence="6" key="1">
    <citation type="journal article" date="2019" name="Int. J. Syst. Evol. Microbiol.">
        <title>The Global Catalogue of Microorganisms (GCM) 10K type strain sequencing project: providing services to taxonomists for standard genome sequencing and annotation.</title>
        <authorList>
            <consortium name="The Broad Institute Genomics Platform"/>
            <consortium name="The Broad Institute Genome Sequencing Center for Infectious Disease"/>
            <person name="Wu L."/>
            <person name="Ma J."/>
        </authorList>
    </citation>
    <scope>NUCLEOTIDE SEQUENCE [LARGE SCALE GENOMIC DNA]</scope>
    <source>
        <strain evidence="6">NBRC 112416</strain>
    </source>
</reference>
<dbReference type="InterPro" id="IPR027417">
    <property type="entry name" value="P-loop_NTPase"/>
</dbReference>
<feature type="domain" description="ABC transporter" evidence="4">
    <location>
        <begin position="7"/>
        <end position="259"/>
    </location>
</feature>
<keyword evidence="3 5" id="KW-0067">ATP-binding</keyword>
<dbReference type="Gene3D" id="3.40.50.300">
    <property type="entry name" value="P-loop containing nucleotide triphosphate hydrolases"/>
    <property type="match status" value="1"/>
</dbReference>